<comment type="caution">
    <text evidence="1">The sequence shown here is derived from an EMBL/GenBank/DDBJ whole genome shotgun (WGS) entry which is preliminary data.</text>
</comment>
<gene>
    <name evidence="1" type="ORF">M9H77_32932</name>
</gene>
<evidence type="ECO:0000313" key="1">
    <source>
        <dbReference type="EMBL" id="KAI5655745.1"/>
    </source>
</evidence>
<dbReference type="Proteomes" id="UP001060085">
    <property type="component" value="Linkage Group LG07"/>
</dbReference>
<keyword evidence="2" id="KW-1185">Reference proteome</keyword>
<organism evidence="1 2">
    <name type="scientific">Catharanthus roseus</name>
    <name type="common">Madagascar periwinkle</name>
    <name type="synonym">Vinca rosea</name>
    <dbReference type="NCBI Taxonomy" id="4058"/>
    <lineage>
        <taxon>Eukaryota</taxon>
        <taxon>Viridiplantae</taxon>
        <taxon>Streptophyta</taxon>
        <taxon>Embryophyta</taxon>
        <taxon>Tracheophyta</taxon>
        <taxon>Spermatophyta</taxon>
        <taxon>Magnoliopsida</taxon>
        <taxon>eudicotyledons</taxon>
        <taxon>Gunneridae</taxon>
        <taxon>Pentapetalae</taxon>
        <taxon>asterids</taxon>
        <taxon>lamiids</taxon>
        <taxon>Gentianales</taxon>
        <taxon>Apocynaceae</taxon>
        <taxon>Rauvolfioideae</taxon>
        <taxon>Vinceae</taxon>
        <taxon>Catharanthinae</taxon>
        <taxon>Catharanthus</taxon>
    </lineage>
</organism>
<accession>A0ACC0A655</accession>
<name>A0ACC0A655_CATRO</name>
<sequence>MERRRRRSEEATKKGPWTAEEDEILKNFVKGNGPRDWSSIRSKGLLPRTGKSCRLRWVNNLRPNLKKGWKFTAEEEKVVLELQAMFGNKWATIASYLHGRTDNDVKNFWSTKQKRLSRILPSFSSSSNNNNNFQSPNRSQKNKSKPPLLILDDEASSSSSSSDHHQQVSNFWSEKIKEASFQQCKLCSCFCTTESENSIVLPPPNTTPPPLPPADHAQMMSGAIGLSPETSSNLFQLPFSTTTDQLLPNYAHEYDNHFPFLQETNDDDDDDDHHGNGYFSLEVEEAIRNMEDLFTCQEDFDDYQLDDEDDDDKIEILDNVFNDLPPDLFI</sequence>
<proteinExistence type="predicted"/>
<dbReference type="EMBL" id="CM044707">
    <property type="protein sequence ID" value="KAI5655745.1"/>
    <property type="molecule type" value="Genomic_DNA"/>
</dbReference>
<protein>
    <submittedName>
        <fullName evidence="1">Uncharacterized protein</fullName>
    </submittedName>
</protein>
<evidence type="ECO:0000313" key="2">
    <source>
        <dbReference type="Proteomes" id="UP001060085"/>
    </source>
</evidence>
<reference evidence="2" key="1">
    <citation type="journal article" date="2023" name="Nat. Plants">
        <title>Single-cell RNA sequencing provides a high-resolution roadmap for understanding the multicellular compartmentation of specialized metabolism.</title>
        <authorList>
            <person name="Sun S."/>
            <person name="Shen X."/>
            <person name="Li Y."/>
            <person name="Li Y."/>
            <person name="Wang S."/>
            <person name="Li R."/>
            <person name="Zhang H."/>
            <person name="Shen G."/>
            <person name="Guo B."/>
            <person name="Wei J."/>
            <person name="Xu J."/>
            <person name="St-Pierre B."/>
            <person name="Chen S."/>
            <person name="Sun C."/>
        </authorList>
    </citation>
    <scope>NUCLEOTIDE SEQUENCE [LARGE SCALE GENOMIC DNA]</scope>
</reference>